<proteinExistence type="predicted"/>
<reference evidence="2 3" key="1">
    <citation type="journal article" date="2019" name="Nat. Ecol. Evol.">
        <title>Megaphylogeny resolves global patterns of mushroom evolution.</title>
        <authorList>
            <person name="Varga T."/>
            <person name="Krizsan K."/>
            <person name="Foldi C."/>
            <person name="Dima B."/>
            <person name="Sanchez-Garcia M."/>
            <person name="Sanchez-Ramirez S."/>
            <person name="Szollosi G.J."/>
            <person name="Szarkandi J.G."/>
            <person name="Papp V."/>
            <person name="Albert L."/>
            <person name="Andreopoulos W."/>
            <person name="Angelini C."/>
            <person name="Antonin V."/>
            <person name="Barry K.W."/>
            <person name="Bougher N.L."/>
            <person name="Buchanan P."/>
            <person name="Buyck B."/>
            <person name="Bense V."/>
            <person name="Catcheside P."/>
            <person name="Chovatia M."/>
            <person name="Cooper J."/>
            <person name="Damon W."/>
            <person name="Desjardin D."/>
            <person name="Finy P."/>
            <person name="Geml J."/>
            <person name="Haridas S."/>
            <person name="Hughes K."/>
            <person name="Justo A."/>
            <person name="Karasinski D."/>
            <person name="Kautmanova I."/>
            <person name="Kiss B."/>
            <person name="Kocsube S."/>
            <person name="Kotiranta H."/>
            <person name="LaButti K.M."/>
            <person name="Lechner B.E."/>
            <person name="Liimatainen K."/>
            <person name="Lipzen A."/>
            <person name="Lukacs Z."/>
            <person name="Mihaltcheva S."/>
            <person name="Morgado L.N."/>
            <person name="Niskanen T."/>
            <person name="Noordeloos M.E."/>
            <person name="Ohm R.A."/>
            <person name="Ortiz-Santana B."/>
            <person name="Ovrebo C."/>
            <person name="Racz N."/>
            <person name="Riley R."/>
            <person name="Savchenko A."/>
            <person name="Shiryaev A."/>
            <person name="Soop K."/>
            <person name="Spirin V."/>
            <person name="Szebenyi C."/>
            <person name="Tomsovsky M."/>
            <person name="Tulloss R.E."/>
            <person name="Uehling J."/>
            <person name="Grigoriev I.V."/>
            <person name="Vagvolgyi C."/>
            <person name="Papp T."/>
            <person name="Martin F.M."/>
            <person name="Miettinen O."/>
            <person name="Hibbett D.S."/>
            <person name="Nagy L.G."/>
        </authorList>
    </citation>
    <scope>NUCLEOTIDE SEQUENCE [LARGE SCALE GENOMIC DNA]</scope>
    <source>
        <strain evidence="2 3">OMC1185</strain>
    </source>
</reference>
<dbReference type="Proteomes" id="UP000305948">
    <property type="component" value="Unassembled WGS sequence"/>
</dbReference>
<keyword evidence="3" id="KW-1185">Reference proteome</keyword>
<evidence type="ECO:0000256" key="1">
    <source>
        <dbReference type="SAM" id="MobiDB-lite"/>
    </source>
</evidence>
<protein>
    <submittedName>
        <fullName evidence="2">Uncharacterized protein</fullName>
    </submittedName>
</protein>
<accession>A0A5C3MLJ0</accession>
<gene>
    <name evidence="2" type="ORF">OE88DRAFT_1777015</name>
</gene>
<evidence type="ECO:0000313" key="2">
    <source>
        <dbReference type="EMBL" id="TFK46269.1"/>
    </source>
</evidence>
<name>A0A5C3MLJ0_9AGAM</name>
<dbReference type="EMBL" id="ML213531">
    <property type="protein sequence ID" value="TFK46269.1"/>
    <property type="molecule type" value="Genomic_DNA"/>
</dbReference>
<sequence>MVAAIDHFINLRRDLVTRLVKMDEGRYTYTWHFEQVRDFFGFSESLEQYEDRELPKKPIIPGGYIVFADLFNKEPTPFKLNIPNYRDNWVIKPGRPLGIEAIIGGKEIDPLYIDIKRLERELQEWKDQAADTALDSSRRHMEGLKRKTADRTMQELRDRTDLEEKRCRMRLDTTLRDKMPMPEGRDTHDADEGRVPGAKDKVPRPSNTRSAKSKVDATTGPTTRHLPGSRPAMANHGKPLADAEGSSSTATTSSPISKDLRLINEDGTPMEEDDM</sequence>
<feature type="region of interest" description="Disordered" evidence="1">
    <location>
        <begin position="169"/>
        <end position="275"/>
    </location>
</feature>
<feature type="compositionally biased region" description="Basic and acidic residues" evidence="1">
    <location>
        <begin position="169"/>
        <end position="203"/>
    </location>
</feature>
<evidence type="ECO:0000313" key="3">
    <source>
        <dbReference type="Proteomes" id="UP000305948"/>
    </source>
</evidence>
<organism evidence="2 3">
    <name type="scientific">Heliocybe sulcata</name>
    <dbReference type="NCBI Taxonomy" id="5364"/>
    <lineage>
        <taxon>Eukaryota</taxon>
        <taxon>Fungi</taxon>
        <taxon>Dikarya</taxon>
        <taxon>Basidiomycota</taxon>
        <taxon>Agaricomycotina</taxon>
        <taxon>Agaricomycetes</taxon>
        <taxon>Gloeophyllales</taxon>
        <taxon>Gloeophyllaceae</taxon>
        <taxon>Heliocybe</taxon>
    </lineage>
</organism>
<feature type="compositionally biased region" description="Basic and acidic residues" evidence="1">
    <location>
        <begin position="136"/>
        <end position="154"/>
    </location>
</feature>
<feature type="region of interest" description="Disordered" evidence="1">
    <location>
        <begin position="130"/>
        <end position="154"/>
    </location>
</feature>
<dbReference type="AlphaFoldDB" id="A0A5C3MLJ0"/>